<evidence type="ECO:0000313" key="3">
    <source>
        <dbReference type="EMBL" id="EFI84338.1"/>
    </source>
</evidence>
<dbReference type="Gene3D" id="2.60.40.10">
    <property type="entry name" value="Immunoglobulins"/>
    <property type="match status" value="1"/>
</dbReference>
<dbReference type="Proteomes" id="UP000010119">
    <property type="component" value="Unassembled WGS sequence"/>
</dbReference>
<dbReference type="EMBL" id="ACCR02000003">
    <property type="protein sequence ID" value="EFI84338.1"/>
    <property type="molecule type" value="Genomic_DNA"/>
</dbReference>
<accession>D7UXD0</accession>
<dbReference type="eggNOG" id="COG3764">
    <property type="taxonomic scope" value="Bacteria"/>
</dbReference>
<evidence type="ECO:0000313" key="4">
    <source>
        <dbReference type="Proteomes" id="UP000010119"/>
    </source>
</evidence>
<comment type="caution">
    <text evidence="3">The sequence shown here is derived from an EMBL/GenBank/DDBJ whole genome shotgun (WGS) entry which is preliminary data.</text>
</comment>
<proteinExistence type="predicted"/>
<dbReference type="InterPro" id="IPR005754">
    <property type="entry name" value="Sortase"/>
</dbReference>
<evidence type="ECO:0000256" key="1">
    <source>
        <dbReference type="ARBA" id="ARBA00022801"/>
    </source>
</evidence>
<keyword evidence="4" id="KW-1185">Reference proteome</keyword>
<sequence length="315" mass="34977">MKKLSLTFIFTAVLIIGLTIWLKPFGIFSEASKQQIKVVHDRPKKSGSVVNRIAGFPVLKSKQAEIETIQNRQRNNQQGIEPKRIEIPAIQAKAAVKTVGEAKNGEMEVPANTVETGWYSPGTHPGSNGNAVIAGHVDSKKGPAVFFYLKELQPGDNIYLYDKNKRKLTFTVRTRKSYLAEKAPVSEIFGSNTKPMLNLITCTGTFDHKRRTHIDRLVVSAELTNDSGQERLQKPVAPTHLEKSGQTLSWHSTPEAAVVGYNVYAIDTKTGTKKRIAKVASHERKSVMIKSKSYEKYGVTAVNYDLEESVLALVR</sequence>
<dbReference type="Pfam" id="PF04203">
    <property type="entry name" value="Sortase"/>
    <property type="match status" value="1"/>
</dbReference>
<dbReference type="RefSeq" id="WP_003758033.1">
    <property type="nucleotide sequence ID" value="NZ_GL538353.1"/>
</dbReference>
<organism evidence="3 4">
    <name type="scientific">Listeria grayi DSM 20601</name>
    <dbReference type="NCBI Taxonomy" id="525367"/>
    <lineage>
        <taxon>Bacteria</taxon>
        <taxon>Bacillati</taxon>
        <taxon>Bacillota</taxon>
        <taxon>Bacilli</taxon>
        <taxon>Bacillales</taxon>
        <taxon>Listeriaceae</taxon>
        <taxon>Listeria</taxon>
    </lineage>
</organism>
<keyword evidence="1" id="KW-0378">Hydrolase</keyword>
<dbReference type="AlphaFoldDB" id="D7UXD0"/>
<dbReference type="GO" id="GO:0016787">
    <property type="term" value="F:hydrolase activity"/>
    <property type="evidence" value="ECO:0007669"/>
    <property type="project" value="UniProtKB-KW"/>
</dbReference>
<reference evidence="3" key="1">
    <citation type="submission" date="2010-06" db="EMBL/GenBank/DDBJ databases">
        <authorList>
            <person name="Muzny D."/>
            <person name="Qin X."/>
            <person name="Buhay C."/>
            <person name="Dugan-Rocha S."/>
            <person name="Ding Y."/>
            <person name="Chen G."/>
            <person name="Hawes A."/>
            <person name="Holder M."/>
            <person name="Jhangiani S."/>
            <person name="Johnson A."/>
            <person name="Khan Z."/>
            <person name="Li Z."/>
            <person name="Liu W."/>
            <person name="Liu X."/>
            <person name="Perez L."/>
            <person name="Shen H."/>
            <person name="Wang Q."/>
            <person name="Watt J."/>
            <person name="Xi L."/>
            <person name="Xin Y."/>
            <person name="Zhou J."/>
            <person name="Deng J."/>
            <person name="Jiang H."/>
            <person name="Liu Y."/>
            <person name="Qu J."/>
            <person name="Song X.-Z."/>
            <person name="Zhang L."/>
            <person name="Villasana D."/>
            <person name="Johnson A."/>
            <person name="Liu J."/>
            <person name="Liyanage D."/>
            <person name="Lorensuhewa L."/>
            <person name="Robinson T."/>
            <person name="Song A."/>
            <person name="Song B.-B."/>
            <person name="Dinh H."/>
            <person name="Thornton R."/>
            <person name="Coyle M."/>
            <person name="Francisco L."/>
            <person name="Jackson L."/>
            <person name="Javaid M."/>
            <person name="Korchina V."/>
            <person name="Kovar C."/>
            <person name="Mata R."/>
            <person name="Mathew T."/>
            <person name="Ngo R."/>
            <person name="Nguyen L."/>
            <person name="Nguyen N."/>
            <person name="Okwuonu G."/>
            <person name="Ongeri F."/>
            <person name="Pham C."/>
            <person name="Simmons D."/>
            <person name="Wilczek-Boney K."/>
            <person name="Hale W."/>
            <person name="Jakkamsetti A."/>
            <person name="Pham P."/>
            <person name="Ruth R."/>
            <person name="San Lucas F."/>
            <person name="Warren J."/>
            <person name="Zhang J."/>
            <person name="Zhao Z."/>
            <person name="Zhou C."/>
            <person name="Zhu D."/>
            <person name="Lee S."/>
            <person name="Bess C."/>
            <person name="Blankenburg K."/>
            <person name="Forbes L."/>
            <person name="Fu Q."/>
            <person name="Gubbala S."/>
            <person name="Hirani K."/>
            <person name="Jayaseelan J.C."/>
            <person name="Lara F."/>
            <person name="Munidasa M."/>
            <person name="Palculict T."/>
            <person name="Patil S."/>
            <person name="Pu L.-L."/>
            <person name="Saada N."/>
            <person name="Tang L."/>
            <person name="Weissenberger G."/>
            <person name="Zhu Y."/>
            <person name="Hemphill L."/>
            <person name="Shang Y."/>
            <person name="Youmans B."/>
            <person name="Ayvaz T."/>
            <person name="Ross M."/>
            <person name="Santibanez J."/>
            <person name="Aqrawi P."/>
            <person name="Gross S."/>
            <person name="Joshi V."/>
            <person name="Fowler G."/>
            <person name="Nazareth L."/>
            <person name="Reid J."/>
            <person name="Worley K."/>
            <person name="Petrosino J."/>
            <person name="Highlander S."/>
            <person name="Gibbs R."/>
        </authorList>
    </citation>
    <scope>NUCLEOTIDE SEQUENCE [LARGE SCALE GENOMIC DNA]</scope>
    <source>
        <strain evidence="3">DSM 20601</strain>
    </source>
</reference>
<feature type="active site" description="Proton donor/acceptor" evidence="2">
    <location>
        <position position="136"/>
    </location>
</feature>
<dbReference type="HOGENOM" id="CLU_062592_1_0_9"/>
<name>D7UXD0_LISGR</name>
<evidence type="ECO:0000256" key="2">
    <source>
        <dbReference type="PIRSR" id="PIRSR605754-1"/>
    </source>
</evidence>
<gene>
    <name evidence="3" type="ORF">HMPREF0556_10891</name>
</gene>
<dbReference type="InterPro" id="IPR042001">
    <property type="entry name" value="Sortase_F"/>
</dbReference>
<dbReference type="CDD" id="cd05829">
    <property type="entry name" value="Sortase_F"/>
    <property type="match status" value="1"/>
</dbReference>
<protein>
    <submittedName>
        <fullName evidence="3">Sortase family protein</fullName>
    </submittedName>
</protein>
<dbReference type="STRING" id="525367.HMPREF0556_10891"/>
<feature type="active site" description="Acyl-thioester intermediate" evidence="2">
    <location>
        <position position="202"/>
    </location>
</feature>
<dbReference type="SUPFAM" id="SSF63817">
    <property type="entry name" value="Sortase"/>
    <property type="match status" value="1"/>
</dbReference>
<dbReference type="InterPro" id="IPR013783">
    <property type="entry name" value="Ig-like_fold"/>
</dbReference>
<dbReference type="InterPro" id="IPR023365">
    <property type="entry name" value="Sortase_dom-sf"/>
</dbReference>
<dbReference type="Gene3D" id="2.40.260.10">
    <property type="entry name" value="Sortase"/>
    <property type="match status" value="1"/>
</dbReference>